<feature type="compositionally biased region" description="Basic and acidic residues" evidence="1">
    <location>
        <begin position="60"/>
        <end position="88"/>
    </location>
</feature>
<sequence length="137" mass="15528">MEIVGLWVEARQSFARNSDLPRLKFFRHATEHPQANLHVVVQKRRRQPNRDHILTANRSRNPEGWKANERASGEDAARMPRGCRQEDTGRIETPLGLEASRPASSQSQFVPLPCSAKRIFIASDEDVHRPQPAATTL</sequence>
<keyword evidence="3" id="KW-1185">Reference proteome</keyword>
<evidence type="ECO:0000313" key="2">
    <source>
        <dbReference type="EMBL" id="KAK1122231.1"/>
    </source>
</evidence>
<evidence type="ECO:0000313" key="3">
    <source>
        <dbReference type="Proteomes" id="UP001177670"/>
    </source>
</evidence>
<comment type="caution">
    <text evidence="2">The sequence shown here is derived from an EMBL/GenBank/DDBJ whole genome shotgun (WGS) entry which is preliminary data.</text>
</comment>
<protein>
    <submittedName>
        <fullName evidence="2">Uncharacterized protein</fullName>
    </submittedName>
</protein>
<dbReference type="AlphaFoldDB" id="A0AA40FNL1"/>
<accession>A0AA40FNL1</accession>
<evidence type="ECO:0000256" key="1">
    <source>
        <dbReference type="SAM" id="MobiDB-lite"/>
    </source>
</evidence>
<dbReference type="Proteomes" id="UP001177670">
    <property type="component" value="Unassembled WGS sequence"/>
</dbReference>
<dbReference type="EMBL" id="JAHYIQ010000023">
    <property type="protein sequence ID" value="KAK1122231.1"/>
    <property type="molecule type" value="Genomic_DNA"/>
</dbReference>
<feature type="region of interest" description="Disordered" evidence="1">
    <location>
        <begin position="42"/>
        <end position="88"/>
    </location>
</feature>
<gene>
    <name evidence="2" type="ORF">K0M31_009454</name>
</gene>
<name>A0AA40FNL1_9HYME</name>
<organism evidence="2 3">
    <name type="scientific">Melipona bicolor</name>
    <dbReference type="NCBI Taxonomy" id="60889"/>
    <lineage>
        <taxon>Eukaryota</taxon>
        <taxon>Metazoa</taxon>
        <taxon>Ecdysozoa</taxon>
        <taxon>Arthropoda</taxon>
        <taxon>Hexapoda</taxon>
        <taxon>Insecta</taxon>
        <taxon>Pterygota</taxon>
        <taxon>Neoptera</taxon>
        <taxon>Endopterygota</taxon>
        <taxon>Hymenoptera</taxon>
        <taxon>Apocrita</taxon>
        <taxon>Aculeata</taxon>
        <taxon>Apoidea</taxon>
        <taxon>Anthophila</taxon>
        <taxon>Apidae</taxon>
        <taxon>Melipona</taxon>
    </lineage>
</organism>
<reference evidence="2" key="1">
    <citation type="submission" date="2021-10" db="EMBL/GenBank/DDBJ databases">
        <title>Melipona bicolor Genome sequencing and assembly.</title>
        <authorList>
            <person name="Araujo N.S."/>
            <person name="Arias M.C."/>
        </authorList>
    </citation>
    <scope>NUCLEOTIDE SEQUENCE</scope>
    <source>
        <strain evidence="2">USP_2M_L1-L4_2017</strain>
        <tissue evidence="2">Whole body</tissue>
    </source>
</reference>
<proteinExistence type="predicted"/>